<evidence type="ECO:0000313" key="2">
    <source>
        <dbReference type="Proteomes" id="UP000761264"/>
    </source>
</evidence>
<sequence length="256" mass="28970">MTDRLDGDLRDLLEKGHQAARRPPVSSWQAIADWPEAPDDRLAVILAGQFLLGEEVTAQACRNLSRQVPLASARDCLALQAEEEQRHAALYRRFLQGRSAWPGSQGLLTPAAERIAAWQGPPEAVLLALHVIIEGEALAFQETARRFTTCPRFAALSRAIARDEARHVAFGQRYLPAALPQLTPAERQRIYIWLRGLWFDCMERLPLAAPFPGVRGVPLRLWAQRWARHRWAHWQTHLRALGLFDGMDRKMQAGLE</sequence>
<dbReference type="GO" id="GO:0016491">
    <property type="term" value="F:oxidoreductase activity"/>
    <property type="evidence" value="ECO:0007669"/>
    <property type="project" value="InterPro"/>
</dbReference>
<dbReference type="InterPro" id="IPR012348">
    <property type="entry name" value="RNR-like"/>
</dbReference>
<dbReference type="Proteomes" id="UP000761264">
    <property type="component" value="Unassembled WGS sequence"/>
</dbReference>
<accession>A0A967EWM6</accession>
<comment type="caution">
    <text evidence="1">The sequence shown here is derived from an EMBL/GenBank/DDBJ whole genome shotgun (WGS) entry which is preliminary data.</text>
</comment>
<dbReference type="CDD" id="cd00657">
    <property type="entry name" value="Ferritin_like"/>
    <property type="match status" value="1"/>
</dbReference>
<name>A0A967EWM6_9PROT</name>
<dbReference type="RefSeq" id="WP_167221050.1">
    <property type="nucleotide sequence ID" value="NZ_JAAQPH010000002.1"/>
</dbReference>
<dbReference type="SUPFAM" id="SSF47240">
    <property type="entry name" value="Ferritin-like"/>
    <property type="match status" value="1"/>
</dbReference>
<dbReference type="Gene3D" id="1.10.620.20">
    <property type="entry name" value="Ribonucleotide Reductase, subunit A"/>
    <property type="match status" value="1"/>
</dbReference>
<dbReference type="EMBL" id="JAAQPH010000002">
    <property type="protein sequence ID" value="NIA67458.1"/>
    <property type="molecule type" value="Genomic_DNA"/>
</dbReference>
<evidence type="ECO:0000313" key="1">
    <source>
        <dbReference type="EMBL" id="NIA67458.1"/>
    </source>
</evidence>
<proteinExistence type="predicted"/>
<keyword evidence="2" id="KW-1185">Reference proteome</keyword>
<dbReference type="AlphaFoldDB" id="A0A967EWM6"/>
<organism evidence="1 2">
    <name type="scientific">Pelagibius litoralis</name>
    <dbReference type="NCBI Taxonomy" id="374515"/>
    <lineage>
        <taxon>Bacteria</taxon>
        <taxon>Pseudomonadati</taxon>
        <taxon>Pseudomonadota</taxon>
        <taxon>Alphaproteobacteria</taxon>
        <taxon>Rhodospirillales</taxon>
        <taxon>Rhodovibrionaceae</taxon>
        <taxon>Pelagibius</taxon>
    </lineage>
</organism>
<protein>
    <submittedName>
        <fullName evidence="1">Ferritin-like domain-containing protein</fullName>
    </submittedName>
</protein>
<gene>
    <name evidence="1" type="ORF">HBA54_02530</name>
</gene>
<reference evidence="1" key="1">
    <citation type="submission" date="2020-03" db="EMBL/GenBank/DDBJ databases">
        <title>Genome of Pelagibius litoralis DSM 21314T.</title>
        <authorList>
            <person name="Wang G."/>
        </authorList>
    </citation>
    <scope>NUCLEOTIDE SEQUENCE</scope>
    <source>
        <strain evidence="1">DSM 21314</strain>
    </source>
</reference>
<dbReference type="InterPro" id="IPR009078">
    <property type="entry name" value="Ferritin-like_SF"/>
</dbReference>